<gene>
    <name evidence="1" type="ORF">PIB30_074215</name>
</gene>
<comment type="caution">
    <text evidence="1">The sequence shown here is derived from an EMBL/GenBank/DDBJ whole genome shotgun (WGS) entry which is preliminary data.</text>
</comment>
<evidence type="ECO:0000313" key="1">
    <source>
        <dbReference type="EMBL" id="MED6174989.1"/>
    </source>
</evidence>
<accession>A0ABU6VPM5</accession>
<proteinExistence type="predicted"/>
<evidence type="ECO:0000313" key="2">
    <source>
        <dbReference type="Proteomes" id="UP001341840"/>
    </source>
</evidence>
<sequence>TIASKILSPTTDYCFNPRGNHVLSNLDEAASVQICNLGSVTSSSSSSFNIGLIFRDLNY</sequence>
<dbReference type="Proteomes" id="UP001341840">
    <property type="component" value="Unassembled WGS sequence"/>
</dbReference>
<organism evidence="1 2">
    <name type="scientific">Stylosanthes scabra</name>
    <dbReference type="NCBI Taxonomy" id="79078"/>
    <lineage>
        <taxon>Eukaryota</taxon>
        <taxon>Viridiplantae</taxon>
        <taxon>Streptophyta</taxon>
        <taxon>Embryophyta</taxon>
        <taxon>Tracheophyta</taxon>
        <taxon>Spermatophyta</taxon>
        <taxon>Magnoliopsida</taxon>
        <taxon>eudicotyledons</taxon>
        <taxon>Gunneridae</taxon>
        <taxon>Pentapetalae</taxon>
        <taxon>rosids</taxon>
        <taxon>fabids</taxon>
        <taxon>Fabales</taxon>
        <taxon>Fabaceae</taxon>
        <taxon>Papilionoideae</taxon>
        <taxon>50 kb inversion clade</taxon>
        <taxon>dalbergioids sensu lato</taxon>
        <taxon>Dalbergieae</taxon>
        <taxon>Pterocarpus clade</taxon>
        <taxon>Stylosanthes</taxon>
    </lineage>
</organism>
<protein>
    <submittedName>
        <fullName evidence="1">Uncharacterized protein</fullName>
    </submittedName>
</protein>
<name>A0ABU6VPM5_9FABA</name>
<feature type="non-terminal residue" evidence="1">
    <location>
        <position position="1"/>
    </location>
</feature>
<keyword evidence="2" id="KW-1185">Reference proteome</keyword>
<reference evidence="1 2" key="1">
    <citation type="journal article" date="2023" name="Plants (Basel)">
        <title>Bridging the Gap: Combining Genomics and Transcriptomics Approaches to Understand Stylosanthes scabra, an Orphan Legume from the Brazilian Caatinga.</title>
        <authorList>
            <person name="Ferreira-Neto J.R.C."/>
            <person name="da Silva M.D."/>
            <person name="Binneck E."/>
            <person name="de Melo N.F."/>
            <person name="da Silva R.H."/>
            <person name="de Melo A.L.T.M."/>
            <person name="Pandolfi V."/>
            <person name="Bustamante F.O."/>
            <person name="Brasileiro-Vidal A.C."/>
            <person name="Benko-Iseppon A.M."/>
        </authorList>
    </citation>
    <scope>NUCLEOTIDE SEQUENCE [LARGE SCALE GENOMIC DNA]</scope>
    <source>
        <tissue evidence="1">Leaves</tissue>
    </source>
</reference>
<dbReference type="EMBL" id="JASCZI010151952">
    <property type="protein sequence ID" value="MED6174989.1"/>
    <property type="molecule type" value="Genomic_DNA"/>
</dbReference>